<evidence type="ECO:0000313" key="4">
    <source>
        <dbReference type="Proteomes" id="UP000253204"/>
    </source>
</evidence>
<dbReference type="EMBL" id="QPIJ01000001">
    <property type="protein sequence ID" value="RCV93660.1"/>
    <property type="molecule type" value="Genomic_DNA"/>
</dbReference>
<comment type="caution">
    <text evidence="3">The sequence shown here is derived from an EMBL/GenBank/DDBJ whole genome shotgun (WGS) entry which is preliminary data.</text>
</comment>
<keyword evidence="1" id="KW-0175">Coiled coil</keyword>
<accession>A0A368U983</accession>
<dbReference type="Proteomes" id="UP000253204">
    <property type="component" value="Unassembled WGS sequence"/>
</dbReference>
<evidence type="ECO:0000313" key="3">
    <source>
        <dbReference type="EMBL" id="RCV93660.1"/>
    </source>
</evidence>
<reference evidence="3 4" key="1">
    <citation type="submission" date="2018-07" db="EMBL/GenBank/DDBJ databases">
        <title>Halomonas rutogse sp. nov., isolated from Lake TangqianCo on Tibetan Plateau.</title>
        <authorList>
            <person name="Lu H."/>
            <person name="Xing P."/>
            <person name="Wu Q."/>
        </authorList>
    </citation>
    <scope>NUCLEOTIDE SEQUENCE [LARGE SCALE GENOMIC DNA]</scope>
    <source>
        <strain evidence="3 4">TQ8S</strain>
    </source>
</reference>
<proteinExistence type="predicted"/>
<evidence type="ECO:0000256" key="1">
    <source>
        <dbReference type="SAM" id="Coils"/>
    </source>
</evidence>
<feature type="transmembrane region" description="Helical" evidence="2">
    <location>
        <begin position="152"/>
        <end position="167"/>
    </location>
</feature>
<sequence length="203" mass="23806">MDTKDFQGEYMDGLIDSMRREGKMDDGQFFELALDNLRSDHRDENLWAACLAHCEFNTKPAQAMYVRKMARALEERHALRAAERQRQEEQNYRQQQQQEREAEILREVEQEWGVEREQRRQEAKREAESQHQEQMDAWLEGRAEHPNRLSRVKWAIWGGVVMAVLLFSGPGPWVGFCIGAVCGWLLAHLLNSAVEGNHVERKR</sequence>
<dbReference type="RefSeq" id="WP_114484988.1">
    <property type="nucleotide sequence ID" value="NZ_CBCSHM010000005.1"/>
</dbReference>
<protein>
    <submittedName>
        <fullName evidence="3">Uncharacterized protein</fullName>
    </submittedName>
</protein>
<organism evidence="3 4">
    <name type="scientific">Vreelandella rituensis</name>
    <dbReference type="NCBI Taxonomy" id="2282306"/>
    <lineage>
        <taxon>Bacteria</taxon>
        <taxon>Pseudomonadati</taxon>
        <taxon>Pseudomonadota</taxon>
        <taxon>Gammaproteobacteria</taxon>
        <taxon>Oceanospirillales</taxon>
        <taxon>Halomonadaceae</taxon>
        <taxon>Vreelandella</taxon>
    </lineage>
</organism>
<evidence type="ECO:0000256" key="2">
    <source>
        <dbReference type="SAM" id="Phobius"/>
    </source>
</evidence>
<name>A0A368U983_9GAMM</name>
<keyword evidence="4" id="KW-1185">Reference proteome</keyword>
<gene>
    <name evidence="3" type="ORF">DU506_00455</name>
</gene>
<keyword evidence="2" id="KW-0472">Membrane</keyword>
<feature type="coiled-coil region" evidence="1">
    <location>
        <begin position="78"/>
        <end position="105"/>
    </location>
</feature>
<keyword evidence="2" id="KW-0812">Transmembrane</keyword>
<dbReference type="AlphaFoldDB" id="A0A368U983"/>
<keyword evidence="2" id="KW-1133">Transmembrane helix</keyword>